<name>A0AAD5VUA9_9AGAR</name>
<evidence type="ECO:0008006" key="4">
    <source>
        <dbReference type="Google" id="ProtNLM"/>
    </source>
</evidence>
<evidence type="ECO:0000256" key="1">
    <source>
        <dbReference type="SAM" id="MobiDB-lite"/>
    </source>
</evidence>
<reference evidence="2" key="1">
    <citation type="submission" date="2022-07" db="EMBL/GenBank/DDBJ databases">
        <title>Genome Sequence of Leucocoprinus birnbaumii.</title>
        <authorList>
            <person name="Buettner E."/>
        </authorList>
    </citation>
    <scope>NUCLEOTIDE SEQUENCE</scope>
    <source>
        <strain evidence="2">VT141</strain>
    </source>
</reference>
<dbReference type="EMBL" id="JANIEX010000261">
    <property type="protein sequence ID" value="KAJ3569948.1"/>
    <property type="molecule type" value="Genomic_DNA"/>
</dbReference>
<dbReference type="Proteomes" id="UP001213000">
    <property type="component" value="Unassembled WGS sequence"/>
</dbReference>
<gene>
    <name evidence="2" type="ORF">NP233_g4712</name>
</gene>
<feature type="compositionally biased region" description="Basic and acidic residues" evidence="1">
    <location>
        <begin position="203"/>
        <end position="220"/>
    </location>
</feature>
<feature type="region of interest" description="Disordered" evidence="1">
    <location>
        <begin position="200"/>
        <end position="220"/>
    </location>
</feature>
<organism evidence="2 3">
    <name type="scientific">Leucocoprinus birnbaumii</name>
    <dbReference type="NCBI Taxonomy" id="56174"/>
    <lineage>
        <taxon>Eukaryota</taxon>
        <taxon>Fungi</taxon>
        <taxon>Dikarya</taxon>
        <taxon>Basidiomycota</taxon>
        <taxon>Agaricomycotina</taxon>
        <taxon>Agaricomycetes</taxon>
        <taxon>Agaricomycetidae</taxon>
        <taxon>Agaricales</taxon>
        <taxon>Agaricineae</taxon>
        <taxon>Agaricaceae</taxon>
        <taxon>Leucocoprinus</taxon>
    </lineage>
</organism>
<proteinExistence type="predicted"/>
<sequence length="571" mass="65628">MLLEGDSAAGSWSSCPTEVLQQIVVQIDDPSDLLRLGQVDRLMNQVALQHLLQQTGVQGVERGWIFAHARGGLRKEVVHALCMSLWINDVIHDMRFYVSPTVQQIFREIRGLTRFIGRLKRLGGLVVVFRGLDHRFGRRTLTPIPTDAWQTAFCCFIDTILSKGCEYIEVEGADFFHYHFEVDGDQYFPFYTPLSRSDALPQTRERKRGEKNERRQPDSHRSLISRISTTLQRLMKRKDGYEKMDDWVPILPNNIEDQTFIEEEVRKAACLKRFLIRSSMLLVPLFLPFTLQTLRIHALAIRELELTGIRISEELYIQKLVKLDFPALQKFSYRHYEESRGTQLSPLASACIFDFLVRHSSIESLELYPFHHESIPPNITSPLLPRLRTLVAHPREAVWVICCPDWHGDLEAVTLSTINVRDRVFQIAPDDTRNDYEHFDEAISAVAGTSRPVTLNFELRSDQGLASWITGQVNLGETSPISQLKQISSLSVSLRLVRQTKSISQLWSYLPRWFGLFPALRHLKLSEAPYGKNDAMNQKLYRCIVDACPLLKTLRVFLDLVFPESGVDPRL</sequence>
<comment type="caution">
    <text evidence="2">The sequence shown here is derived from an EMBL/GenBank/DDBJ whole genome shotgun (WGS) entry which is preliminary data.</text>
</comment>
<dbReference type="SUPFAM" id="SSF52047">
    <property type="entry name" value="RNI-like"/>
    <property type="match status" value="1"/>
</dbReference>
<evidence type="ECO:0000313" key="3">
    <source>
        <dbReference type="Proteomes" id="UP001213000"/>
    </source>
</evidence>
<evidence type="ECO:0000313" key="2">
    <source>
        <dbReference type="EMBL" id="KAJ3569948.1"/>
    </source>
</evidence>
<protein>
    <recommendedName>
        <fullName evidence="4">F-box domain-containing protein</fullName>
    </recommendedName>
</protein>
<keyword evidence="3" id="KW-1185">Reference proteome</keyword>
<dbReference type="AlphaFoldDB" id="A0AAD5VUA9"/>
<accession>A0AAD5VUA9</accession>